<proteinExistence type="predicted"/>
<dbReference type="SUPFAM" id="SSF53474">
    <property type="entry name" value="alpha/beta-Hydrolases"/>
    <property type="match status" value="1"/>
</dbReference>
<gene>
    <name evidence="4" type="ORF">SAMN05421769_3264</name>
</gene>
<dbReference type="EMBL" id="FSRQ01000003">
    <property type="protein sequence ID" value="SIO29441.1"/>
    <property type="molecule type" value="Genomic_DNA"/>
</dbReference>
<organism evidence="4 5">
    <name type="scientific">Chryseobacterium scophthalmum</name>
    <dbReference type="NCBI Taxonomy" id="59733"/>
    <lineage>
        <taxon>Bacteria</taxon>
        <taxon>Pseudomonadati</taxon>
        <taxon>Bacteroidota</taxon>
        <taxon>Flavobacteriia</taxon>
        <taxon>Flavobacteriales</taxon>
        <taxon>Weeksellaceae</taxon>
        <taxon>Chryseobacterium group</taxon>
        <taxon>Chryseobacterium</taxon>
    </lineage>
</organism>
<dbReference type="InterPro" id="IPR050266">
    <property type="entry name" value="AB_hydrolase_sf"/>
</dbReference>
<name>A0A1N6IBT2_9FLAO</name>
<evidence type="ECO:0000313" key="5">
    <source>
        <dbReference type="Proteomes" id="UP000184782"/>
    </source>
</evidence>
<dbReference type="Proteomes" id="UP000184782">
    <property type="component" value="Unassembled WGS sequence"/>
</dbReference>
<evidence type="ECO:0000313" key="4">
    <source>
        <dbReference type="EMBL" id="SIO29441.1"/>
    </source>
</evidence>
<dbReference type="InterPro" id="IPR000073">
    <property type="entry name" value="AB_hydrolase_1"/>
</dbReference>
<feature type="signal peptide" evidence="2">
    <location>
        <begin position="1"/>
        <end position="21"/>
    </location>
</feature>
<reference evidence="5" key="1">
    <citation type="submission" date="2016-12" db="EMBL/GenBank/DDBJ databases">
        <authorList>
            <person name="Varghese N."/>
            <person name="Submissions S."/>
        </authorList>
    </citation>
    <scope>NUCLEOTIDE SEQUENCE [LARGE SCALE GENOMIC DNA]</scope>
    <source>
        <strain evidence="5">DSM 16779</strain>
    </source>
</reference>
<sequence length="319" mass="36980">MKFKYKALLVFNTLFIIFTHAQQLKNGNFTEKIDGININYTIKGNGPVMLVGHPNSGKIGYELTLQPLEKQFTLVSYDSRGTGKSDAPTKIEDYSLEKSVVEIEELRKKLNTDKIWFFAHSDQSGIAMLYSLKYPNHVEGMILTGTSLVASPEDVYNRRKESENKRIKESEWFSQVVKDWDYMYTNKTEKAPDGRDLSEASLKWWCYDEESSQKVIPIMKEISKAGRRKPVNGQMPQTEKMLEYYYNQQKKFSQIKTKILILNGKADTNNLPEFAEQLHKTLPNSKLVFVEKAGHFPWVENASQSFSEIEKWLKEVNFR</sequence>
<keyword evidence="2" id="KW-0732">Signal</keyword>
<dbReference type="PANTHER" id="PTHR43798:SF31">
    <property type="entry name" value="AB HYDROLASE SUPERFAMILY PROTEIN YCLE"/>
    <property type="match status" value="1"/>
</dbReference>
<dbReference type="RefSeq" id="WP_074231578.1">
    <property type="nucleotide sequence ID" value="NZ_FSRQ01000003.1"/>
</dbReference>
<protein>
    <submittedName>
        <fullName evidence="4">Proline iminopeptidase</fullName>
    </submittedName>
</protein>
<feature type="chain" id="PRO_5009936584" evidence="2">
    <location>
        <begin position="22"/>
        <end position="319"/>
    </location>
</feature>
<accession>A0A1N6IBT2</accession>
<dbReference type="PANTHER" id="PTHR43798">
    <property type="entry name" value="MONOACYLGLYCEROL LIPASE"/>
    <property type="match status" value="1"/>
</dbReference>
<dbReference type="GO" id="GO:0016020">
    <property type="term" value="C:membrane"/>
    <property type="evidence" value="ECO:0007669"/>
    <property type="project" value="TreeGrafter"/>
</dbReference>
<dbReference type="Pfam" id="PF00561">
    <property type="entry name" value="Abhydrolase_1"/>
    <property type="match status" value="1"/>
</dbReference>
<dbReference type="AlphaFoldDB" id="A0A1N6IBT2"/>
<dbReference type="OrthoDB" id="9780932at2"/>
<dbReference type="Gene3D" id="3.40.50.1820">
    <property type="entry name" value="alpha/beta hydrolase"/>
    <property type="match status" value="1"/>
</dbReference>
<dbReference type="GO" id="GO:0016787">
    <property type="term" value="F:hydrolase activity"/>
    <property type="evidence" value="ECO:0007669"/>
    <property type="project" value="UniProtKB-KW"/>
</dbReference>
<dbReference type="InterPro" id="IPR029058">
    <property type="entry name" value="AB_hydrolase_fold"/>
</dbReference>
<keyword evidence="1" id="KW-0378">Hydrolase</keyword>
<keyword evidence="5" id="KW-1185">Reference proteome</keyword>
<feature type="domain" description="AB hydrolase-1" evidence="3">
    <location>
        <begin position="52"/>
        <end position="301"/>
    </location>
</feature>
<evidence type="ECO:0000259" key="3">
    <source>
        <dbReference type="Pfam" id="PF00561"/>
    </source>
</evidence>
<dbReference type="STRING" id="59733.SAMN05421769_3264"/>
<evidence type="ECO:0000256" key="1">
    <source>
        <dbReference type="ARBA" id="ARBA00022801"/>
    </source>
</evidence>
<evidence type="ECO:0000256" key="2">
    <source>
        <dbReference type="SAM" id="SignalP"/>
    </source>
</evidence>